<dbReference type="OrthoDB" id="4454541at2759"/>
<gene>
    <name evidence="2" type="ORF">PSALAMII_LOCUS10073</name>
</gene>
<evidence type="ECO:0000313" key="2">
    <source>
        <dbReference type="EMBL" id="CAG8424256.1"/>
    </source>
</evidence>
<name>A0A9W4NXS6_9EURO</name>
<dbReference type="AlphaFoldDB" id="A0A9W4NXS6"/>
<feature type="domain" description="Leucine-rich repeat" evidence="1">
    <location>
        <begin position="117"/>
        <end position="252"/>
    </location>
</feature>
<comment type="caution">
    <text evidence="2">The sequence shown here is derived from an EMBL/GenBank/DDBJ whole genome shotgun (WGS) entry which is preliminary data.</text>
</comment>
<protein>
    <recommendedName>
        <fullName evidence="1">Leucine-rich repeat domain-containing protein</fullName>
    </recommendedName>
</protein>
<dbReference type="Proteomes" id="UP001152592">
    <property type="component" value="Unassembled WGS sequence"/>
</dbReference>
<dbReference type="Pfam" id="PF24969">
    <property type="entry name" value="LRR_15"/>
    <property type="match status" value="1"/>
</dbReference>
<dbReference type="EMBL" id="CAJVPD010000287">
    <property type="protein sequence ID" value="CAG8424256.1"/>
    <property type="molecule type" value="Genomic_DNA"/>
</dbReference>
<sequence>MKKLTPFGKSLKARGLTKHVDGNWRNWLEGQDPDAWLATLVMSVNSLTSMSLEFWDSSYFLPLVARVAAGKTTAAPVLQRIQSVSIHIQGQDQYYQATDVISFFCLPAMETNNGGRGFADYITSCANLEVLDYQHERDARGGTIYVDFRPILFYNALCSQKHSLRELRLNNNGKFNNEPSWDDEPGEFDGFGSLAEFHQLCELQIGVRTILQYRSGEQPKVSLLDILPSSLEVLGLAHCYEKDYGAVIENLQTLLAHRE</sequence>
<accession>A0A9W4NXS6</accession>
<evidence type="ECO:0000259" key="1">
    <source>
        <dbReference type="Pfam" id="PF24969"/>
    </source>
</evidence>
<dbReference type="InterPro" id="IPR056867">
    <property type="entry name" value="LRR_15"/>
</dbReference>
<proteinExistence type="predicted"/>
<organism evidence="2 3">
    <name type="scientific">Penicillium salamii</name>
    <dbReference type="NCBI Taxonomy" id="1612424"/>
    <lineage>
        <taxon>Eukaryota</taxon>
        <taxon>Fungi</taxon>
        <taxon>Dikarya</taxon>
        <taxon>Ascomycota</taxon>
        <taxon>Pezizomycotina</taxon>
        <taxon>Eurotiomycetes</taxon>
        <taxon>Eurotiomycetidae</taxon>
        <taxon>Eurotiales</taxon>
        <taxon>Aspergillaceae</taxon>
        <taxon>Penicillium</taxon>
    </lineage>
</organism>
<evidence type="ECO:0000313" key="3">
    <source>
        <dbReference type="Proteomes" id="UP001152592"/>
    </source>
</evidence>
<reference evidence="2" key="1">
    <citation type="submission" date="2021-07" db="EMBL/GenBank/DDBJ databases">
        <authorList>
            <person name="Branca A.L. A."/>
        </authorList>
    </citation>
    <scope>NUCLEOTIDE SEQUENCE</scope>
</reference>